<proteinExistence type="predicted"/>
<dbReference type="RefSeq" id="WP_143775869.1">
    <property type="nucleotide sequence ID" value="NZ_VKKU01000001.1"/>
</dbReference>
<name>A0A553WJY2_9SPHN</name>
<evidence type="ECO:0000313" key="3">
    <source>
        <dbReference type="Proteomes" id="UP000320160"/>
    </source>
</evidence>
<dbReference type="EMBL" id="VKKU01000001">
    <property type="protein sequence ID" value="TSB04954.1"/>
    <property type="molecule type" value="Genomic_DNA"/>
</dbReference>
<protein>
    <submittedName>
        <fullName evidence="2">Uncharacterized protein</fullName>
    </submittedName>
</protein>
<dbReference type="Proteomes" id="UP000320160">
    <property type="component" value="Unassembled WGS sequence"/>
</dbReference>
<keyword evidence="3" id="KW-1185">Reference proteome</keyword>
<gene>
    <name evidence="2" type="ORF">FOM92_06065</name>
</gene>
<feature type="signal peptide" evidence="1">
    <location>
        <begin position="1"/>
        <end position="23"/>
    </location>
</feature>
<feature type="chain" id="PRO_5021776597" evidence="1">
    <location>
        <begin position="24"/>
        <end position="246"/>
    </location>
</feature>
<keyword evidence="1" id="KW-0732">Signal</keyword>
<evidence type="ECO:0000313" key="2">
    <source>
        <dbReference type="EMBL" id="TSB04954.1"/>
    </source>
</evidence>
<reference evidence="2 3" key="1">
    <citation type="submission" date="2019-07" db="EMBL/GenBank/DDBJ databases">
        <authorList>
            <person name="Park M."/>
        </authorList>
    </citation>
    <scope>NUCLEOTIDE SEQUENCE [LARGE SCALE GENOMIC DNA]</scope>
    <source>
        <strain evidence="2 3">KCTC32445</strain>
    </source>
</reference>
<evidence type="ECO:0000256" key="1">
    <source>
        <dbReference type="SAM" id="SignalP"/>
    </source>
</evidence>
<organism evidence="2 3">
    <name type="scientific">Sphingorhabdus contaminans</name>
    <dbReference type="NCBI Taxonomy" id="1343899"/>
    <lineage>
        <taxon>Bacteria</taxon>
        <taxon>Pseudomonadati</taxon>
        <taxon>Pseudomonadota</taxon>
        <taxon>Alphaproteobacteria</taxon>
        <taxon>Sphingomonadales</taxon>
        <taxon>Sphingomonadaceae</taxon>
        <taxon>Sphingorhabdus</taxon>
    </lineage>
</organism>
<dbReference type="OrthoDB" id="7594653at2"/>
<comment type="caution">
    <text evidence="2">The sequence shown here is derived from an EMBL/GenBank/DDBJ whole genome shotgun (WGS) entry which is preliminary data.</text>
</comment>
<dbReference type="AlphaFoldDB" id="A0A553WJY2"/>
<accession>A0A553WJY2</accession>
<sequence length="246" mass="27232">MVRTSLYSIVALIPTLGSFPAEAAGKENDTAIRSLSADYADCVLGYQTRVVLAREFLVNDLPSESLVKGKLSRLINGECLVKVAKPENGIRMTFPGELYRYALAGALIRQDFGQAAFADFSKVPPLAHRPLPVLDEAAVPKKKKKAEEFREAFRLAWLDGFMARYAECVVRRIPQESRELLASEVASVQEKHNFGLMGDALSKCMPEGRTVRFGKEMLRGSLAVAYYRLADAAVKLDKDMKEQVPS</sequence>